<dbReference type="Gene3D" id="3.40.50.1860">
    <property type="match status" value="2"/>
</dbReference>
<evidence type="ECO:0000256" key="6">
    <source>
        <dbReference type="ARBA" id="ARBA00023316"/>
    </source>
</evidence>
<dbReference type="FunFam" id="3.40.50.1860:FF:000002">
    <property type="entry name" value="Glutamate racemase"/>
    <property type="match status" value="1"/>
</dbReference>
<keyword evidence="10" id="KW-1185">Reference proteome</keyword>
<proteinExistence type="inferred from homology"/>
<dbReference type="AlphaFoldDB" id="A0A7C8HGB0"/>
<dbReference type="InterPro" id="IPR033134">
    <property type="entry name" value="Asp/Glu_racemase_AS_2"/>
</dbReference>
<comment type="similarity">
    <text evidence="8">Belongs to the aspartate/glutamate racemases family.</text>
</comment>
<evidence type="ECO:0000256" key="5">
    <source>
        <dbReference type="ARBA" id="ARBA00023235"/>
    </source>
</evidence>
<dbReference type="Pfam" id="PF01177">
    <property type="entry name" value="Asp_Glu_race"/>
    <property type="match status" value="1"/>
</dbReference>
<dbReference type="PROSITE" id="PS00923">
    <property type="entry name" value="ASP_GLU_RACEMASE_1"/>
    <property type="match status" value="1"/>
</dbReference>
<feature type="active site" description="Proton donor/acceptor" evidence="8">
    <location>
        <position position="184"/>
    </location>
</feature>
<evidence type="ECO:0000256" key="7">
    <source>
        <dbReference type="ARBA" id="ARBA00070053"/>
    </source>
</evidence>
<evidence type="ECO:0000256" key="4">
    <source>
        <dbReference type="ARBA" id="ARBA00022984"/>
    </source>
</evidence>
<dbReference type="InterPro" id="IPR015942">
    <property type="entry name" value="Asp/Glu/hydantoin_racemase"/>
</dbReference>
<comment type="catalytic activity">
    <reaction evidence="1 8">
        <text>L-glutamate = D-glutamate</text>
        <dbReference type="Rhea" id="RHEA:12813"/>
        <dbReference type="ChEBI" id="CHEBI:29985"/>
        <dbReference type="ChEBI" id="CHEBI:29986"/>
        <dbReference type="EC" id="5.1.1.3"/>
    </reaction>
</comment>
<keyword evidence="6 8" id="KW-0961">Cell wall biogenesis/degradation</keyword>
<evidence type="ECO:0000256" key="1">
    <source>
        <dbReference type="ARBA" id="ARBA00001602"/>
    </source>
</evidence>
<keyword evidence="5 8" id="KW-0413">Isomerase</keyword>
<feature type="active site" description="Proton donor/acceptor" evidence="8">
    <location>
        <position position="73"/>
    </location>
</feature>
<dbReference type="InterPro" id="IPR018187">
    <property type="entry name" value="Asp/Glu_racemase_AS_1"/>
</dbReference>
<feature type="binding site" evidence="8">
    <location>
        <begin position="10"/>
        <end position="11"/>
    </location>
    <ligand>
        <name>substrate</name>
    </ligand>
</feature>
<keyword evidence="4 8" id="KW-0573">Peptidoglycan synthesis</keyword>
<dbReference type="EC" id="5.1.1.3" evidence="2 8"/>
<dbReference type="Proteomes" id="UP000483018">
    <property type="component" value="Unassembled WGS sequence"/>
</dbReference>
<organism evidence="9 10">
    <name type="scientific">Defluviitalea raffinosedens</name>
    <dbReference type="NCBI Taxonomy" id="1450156"/>
    <lineage>
        <taxon>Bacteria</taxon>
        <taxon>Bacillati</taxon>
        <taxon>Bacillota</taxon>
        <taxon>Clostridia</taxon>
        <taxon>Lachnospirales</taxon>
        <taxon>Defluviitaleaceae</taxon>
        <taxon>Defluviitalea</taxon>
    </lineage>
</organism>
<name>A0A7C8HGB0_9FIRM</name>
<comment type="caution">
    <text evidence="9">The sequence shown here is derived from an EMBL/GenBank/DDBJ whole genome shotgun (WGS) entry which is preliminary data.</text>
</comment>
<dbReference type="PANTHER" id="PTHR21198:SF2">
    <property type="entry name" value="GLUTAMATE RACEMASE"/>
    <property type="match status" value="1"/>
</dbReference>
<dbReference type="InterPro" id="IPR001920">
    <property type="entry name" value="Asp/Glu_race"/>
</dbReference>
<reference evidence="9 10" key="1">
    <citation type="submission" date="2019-12" db="EMBL/GenBank/DDBJ databases">
        <title>Defluviitalea raffinosedens, isolated from a biogas fermenter, genome sequencing and characterization.</title>
        <authorList>
            <person name="Rettenmaier R."/>
            <person name="Schneider M."/>
            <person name="Neuhaus K."/>
            <person name="Liebl W."/>
            <person name="Zverlov V."/>
        </authorList>
    </citation>
    <scope>NUCLEOTIDE SEQUENCE [LARGE SCALE GENOMIC DNA]</scope>
    <source>
        <strain evidence="9 10">249c-K6</strain>
    </source>
</reference>
<dbReference type="RefSeq" id="WP_158739342.1">
    <property type="nucleotide sequence ID" value="NZ_JAFBEP010000003.1"/>
</dbReference>
<evidence type="ECO:0000256" key="3">
    <source>
        <dbReference type="ARBA" id="ARBA00022960"/>
    </source>
</evidence>
<evidence type="ECO:0000256" key="2">
    <source>
        <dbReference type="ARBA" id="ARBA00013090"/>
    </source>
</evidence>
<dbReference type="GO" id="GO:0009252">
    <property type="term" value="P:peptidoglycan biosynthetic process"/>
    <property type="evidence" value="ECO:0007669"/>
    <property type="project" value="UniProtKB-UniRule"/>
</dbReference>
<gene>
    <name evidence="8" type="primary">murI</name>
    <name evidence="9" type="ORF">GND95_02880</name>
</gene>
<evidence type="ECO:0000313" key="10">
    <source>
        <dbReference type="Proteomes" id="UP000483018"/>
    </source>
</evidence>
<comment type="function">
    <text evidence="8">Provides the (R)-glutamate required for cell wall biosynthesis.</text>
</comment>
<dbReference type="HAMAP" id="MF_00258">
    <property type="entry name" value="Glu_racemase"/>
    <property type="match status" value="1"/>
</dbReference>
<dbReference type="PROSITE" id="PS00924">
    <property type="entry name" value="ASP_GLU_RACEMASE_2"/>
    <property type="match status" value="1"/>
</dbReference>
<accession>A0A7C8HGB0</accession>
<sequence>MDQRPIGVFDSGVGGLTVVREIMDQLPNEEIIYFGDTARVPYGSKSKETVTKYSKQIIRFLLTKNIKAIIIACNTASSNSLEEVQETFDIPIIGVVEPGAVMASRTTKNNRIGIIGTEATIRSKSYENAIKMHNKDIQTFSLSCPLFVPLAEEGWINNEVTYLVAKKYLECFQEKQIDTLVLGCTHYPLLKDVIQEVTGLHVCLINPALEVAKNLKDLLISKDGLRDSLQSPRHAFYVSDNTTKFEQIAAMALKTSIPHAQKIDIERY</sequence>
<dbReference type="EMBL" id="WSLF01000002">
    <property type="protein sequence ID" value="KAE9636088.1"/>
    <property type="molecule type" value="Genomic_DNA"/>
</dbReference>
<dbReference type="NCBIfam" id="TIGR00067">
    <property type="entry name" value="glut_race"/>
    <property type="match status" value="1"/>
</dbReference>
<feature type="binding site" evidence="8">
    <location>
        <begin position="74"/>
        <end position="75"/>
    </location>
    <ligand>
        <name>substrate</name>
    </ligand>
</feature>
<dbReference type="GO" id="GO:0071555">
    <property type="term" value="P:cell wall organization"/>
    <property type="evidence" value="ECO:0007669"/>
    <property type="project" value="UniProtKB-KW"/>
</dbReference>
<dbReference type="OrthoDB" id="9801055at2"/>
<keyword evidence="3 8" id="KW-0133">Cell shape</keyword>
<evidence type="ECO:0000313" key="9">
    <source>
        <dbReference type="EMBL" id="KAE9636088.1"/>
    </source>
</evidence>
<feature type="binding site" evidence="8">
    <location>
        <begin position="185"/>
        <end position="186"/>
    </location>
    <ligand>
        <name>substrate</name>
    </ligand>
</feature>
<comment type="pathway">
    <text evidence="8">Cell wall biogenesis; peptidoglycan biosynthesis.</text>
</comment>
<dbReference type="GO" id="GO:0008881">
    <property type="term" value="F:glutamate racemase activity"/>
    <property type="evidence" value="ECO:0007669"/>
    <property type="project" value="UniProtKB-UniRule"/>
</dbReference>
<feature type="binding site" evidence="8">
    <location>
        <begin position="42"/>
        <end position="43"/>
    </location>
    <ligand>
        <name>substrate</name>
    </ligand>
</feature>
<protein>
    <recommendedName>
        <fullName evidence="7 8">Glutamate racemase</fullName>
        <ecNumber evidence="2 8">5.1.1.3</ecNumber>
    </recommendedName>
</protein>
<dbReference type="PANTHER" id="PTHR21198">
    <property type="entry name" value="GLUTAMATE RACEMASE"/>
    <property type="match status" value="1"/>
</dbReference>
<evidence type="ECO:0000256" key="8">
    <source>
        <dbReference type="HAMAP-Rule" id="MF_00258"/>
    </source>
</evidence>
<dbReference type="SUPFAM" id="SSF53681">
    <property type="entry name" value="Aspartate/glutamate racemase"/>
    <property type="match status" value="2"/>
</dbReference>
<dbReference type="UniPathway" id="UPA00219"/>
<dbReference type="GO" id="GO:0008360">
    <property type="term" value="P:regulation of cell shape"/>
    <property type="evidence" value="ECO:0007669"/>
    <property type="project" value="UniProtKB-KW"/>
</dbReference>
<dbReference type="InterPro" id="IPR004391">
    <property type="entry name" value="Glu_race"/>
</dbReference>